<keyword evidence="2 6" id="KW-0812">Transmembrane</keyword>
<evidence type="ECO:0000313" key="8">
    <source>
        <dbReference type="Proteomes" id="UP000215902"/>
    </source>
</evidence>
<feature type="transmembrane region" description="Helical" evidence="6">
    <location>
        <begin position="187"/>
        <end position="210"/>
    </location>
</feature>
<feature type="compositionally biased region" description="Low complexity" evidence="5">
    <location>
        <begin position="139"/>
        <end position="150"/>
    </location>
</feature>
<dbReference type="GO" id="GO:0005886">
    <property type="term" value="C:plasma membrane"/>
    <property type="evidence" value="ECO:0007669"/>
    <property type="project" value="TreeGrafter"/>
</dbReference>
<dbReference type="STRING" id="282301.A0A267EMJ4"/>
<dbReference type="Proteomes" id="UP000215902">
    <property type="component" value="Unassembled WGS sequence"/>
</dbReference>
<dbReference type="OrthoDB" id="6249883at2759"/>
<evidence type="ECO:0000256" key="5">
    <source>
        <dbReference type="SAM" id="MobiDB-lite"/>
    </source>
</evidence>
<feature type="transmembrane region" description="Helical" evidence="6">
    <location>
        <begin position="256"/>
        <end position="284"/>
    </location>
</feature>
<name>A0A267EMJ4_9PLAT</name>
<accession>A0A267EMJ4</accession>
<dbReference type="Gene3D" id="1.20.140.150">
    <property type="match status" value="1"/>
</dbReference>
<evidence type="ECO:0000256" key="4">
    <source>
        <dbReference type="ARBA" id="ARBA00023136"/>
    </source>
</evidence>
<gene>
    <name evidence="7" type="ORF">BOX15_Mlig029213g1</name>
</gene>
<feature type="region of interest" description="Disordered" evidence="5">
    <location>
        <begin position="85"/>
        <end position="160"/>
    </location>
</feature>
<keyword evidence="8" id="KW-1185">Reference proteome</keyword>
<evidence type="ECO:0000313" key="7">
    <source>
        <dbReference type="EMBL" id="PAA62676.1"/>
    </source>
</evidence>
<dbReference type="PANTHER" id="PTHR10671:SF108">
    <property type="entry name" value="CLAUDIN FAMILY PROTEIN-RELATED"/>
    <property type="match status" value="1"/>
</dbReference>
<comment type="caution">
    <text evidence="7">The sequence shown here is derived from an EMBL/GenBank/DDBJ whole genome shotgun (WGS) entry which is preliminary data.</text>
</comment>
<feature type="transmembrane region" description="Helical" evidence="6">
    <location>
        <begin position="296"/>
        <end position="315"/>
    </location>
</feature>
<sequence>MQRPTAANGSGPPPGFFASTSPGGGNFTLAAPSTSSSSAAGQARLPRTYVEPSVRPQAWRQEEVGAGLVNGNSAWLRWSRERRASIVRQSQRKARDSITAIRELPPPLNGRPNSDPLVATGDGYGGESLLPSTLPPPRQRQQPMQPAQRGGQRRRGRHQVTETDLTMNQWSRLLAFWQHPVFNRARIVAMLCVGAALVVGVTSVSCRAWSTHRMSDNVTLAASGLWDTCFTANDTCISAFDLPTTNSDASDWQKSVAFLLVSSVLLTVIGSVVALCGFWVSYLPRKIYYFHSSGEIFFVCAMLSTISAVIYPYSLQRFLLHSIVYGYGYFLGWATSGLQCLAAFCMMLDLLVRESSRPLPCAKFCCCCACCREETDRGIGRPLMA</sequence>
<dbReference type="InterPro" id="IPR004031">
    <property type="entry name" value="PMP22/EMP/MP20/Claudin"/>
</dbReference>
<evidence type="ECO:0000256" key="2">
    <source>
        <dbReference type="ARBA" id="ARBA00022692"/>
    </source>
</evidence>
<dbReference type="InterPro" id="IPR050579">
    <property type="entry name" value="PMP-22/EMP/MP20-like"/>
</dbReference>
<feature type="region of interest" description="Disordered" evidence="5">
    <location>
        <begin position="1"/>
        <end position="45"/>
    </location>
</feature>
<dbReference type="EMBL" id="NIVC01001911">
    <property type="protein sequence ID" value="PAA62676.1"/>
    <property type="molecule type" value="Genomic_DNA"/>
</dbReference>
<evidence type="ECO:0000256" key="3">
    <source>
        <dbReference type="ARBA" id="ARBA00022989"/>
    </source>
</evidence>
<feature type="compositionally biased region" description="Low complexity" evidence="5">
    <location>
        <begin position="30"/>
        <end position="43"/>
    </location>
</feature>
<feature type="transmembrane region" description="Helical" evidence="6">
    <location>
        <begin position="327"/>
        <end position="348"/>
    </location>
</feature>
<evidence type="ECO:0000256" key="6">
    <source>
        <dbReference type="SAM" id="Phobius"/>
    </source>
</evidence>
<dbReference type="Pfam" id="PF00822">
    <property type="entry name" value="PMP22_Claudin"/>
    <property type="match status" value="1"/>
</dbReference>
<protein>
    <submittedName>
        <fullName evidence="7">Uncharacterized protein</fullName>
    </submittedName>
</protein>
<organism evidence="7 8">
    <name type="scientific">Macrostomum lignano</name>
    <dbReference type="NCBI Taxonomy" id="282301"/>
    <lineage>
        <taxon>Eukaryota</taxon>
        <taxon>Metazoa</taxon>
        <taxon>Spiralia</taxon>
        <taxon>Lophotrochozoa</taxon>
        <taxon>Platyhelminthes</taxon>
        <taxon>Rhabditophora</taxon>
        <taxon>Macrostomorpha</taxon>
        <taxon>Macrostomida</taxon>
        <taxon>Macrostomidae</taxon>
        <taxon>Macrostomum</taxon>
    </lineage>
</organism>
<comment type="subcellular location">
    <subcellularLocation>
        <location evidence="1">Membrane</location>
        <topology evidence="1">Multi-pass membrane protein</topology>
    </subcellularLocation>
</comment>
<keyword evidence="4 6" id="KW-0472">Membrane</keyword>
<dbReference type="AlphaFoldDB" id="A0A267EMJ4"/>
<evidence type="ECO:0000256" key="1">
    <source>
        <dbReference type="ARBA" id="ARBA00004141"/>
    </source>
</evidence>
<keyword evidence="3 6" id="KW-1133">Transmembrane helix</keyword>
<proteinExistence type="predicted"/>
<reference evidence="7 8" key="1">
    <citation type="submission" date="2017-06" db="EMBL/GenBank/DDBJ databases">
        <title>A platform for efficient transgenesis in Macrostomum lignano, a flatworm model organism for stem cell research.</title>
        <authorList>
            <person name="Berezikov E."/>
        </authorList>
    </citation>
    <scope>NUCLEOTIDE SEQUENCE [LARGE SCALE GENOMIC DNA]</scope>
    <source>
        <strain evidence="7">DV1</strain>
        <tissue evidence="7">Whole organism</tissue>
    </source>
</reference>
<dbReference type="PANTHER" id="PTHR10671">
    <property type="entry name" value="EPITHELIAL MEMBRANE PROTEIN-RELATED"/>
    <property type="match status" value="1"/>
</dbReference>